<dbReference type="RefSeq" id="WP_382178567.1">
    <property type="nucleotide sequence ID" value="NZ_JBHRXX010000009.1"/>
</dbReference>
<evidence type="ECO:0000313" key="10">
    <source>
        <dbReference type="EMBL" id="MFC3686174.1"/>
    </source>
</evidence>
<feature type="binding site" evidence="8">
    <location>
        <position position="85"/>
    </location>
    <ligand>
        <name>Zn(2+)</name>
        <dbReference type="ChEBI" id="CHEBI:29105"/>
        <note>catalytic</note>
    </ligand>
</feature>
<feature type="binding site" evidence="8">
    <location>
        <position position="82"/>
    </location>
    <ligand>
        <name>Zn(2+)</name>
        <dbReference type="ChEBI" id="CHEBI:29105"/>
        <note>catalytic</note>
    </ligand>
</feature>
<evidence type="ECO:0000256" key="5">
    <source>
        <dbReference type="ARBA" id="ARBA00022801"/>
    </source>
</evidence>
<dbReference type="InterPro" id="IPR002125">
    <property type="entry name" value="CMP_dCMP_dom"/>
</dbReference>
<evidence type="ECO:0000256" key="3">
    <source>
        <dbReference type="ARBA" id="ARBA00022694"/>
    </source>
</evidence>
<evidence type="ECO:0000313" key="11">
    <source>
        <dbReference type="Proteomes" id="UP001595729"/>
    </source>
</evidence>
<keyword evidence="6 8" id="KW-0862">Zinc</keyword>
<dbReference type="InterPro" id="IPR016193">
    <property type="entry name" value="Cytidine_deaminase-like"/>
</dbReference>
<dbReference type="NCBIfam" id="NF008113">
    <property type="entry name" value="PRK10860.1"/>
    <property type="match status" value="1"/>
</dbReference>
<dbReference type="PROSITE" id="PS51747">
    <property type="entry name" value="CYT_DCMP_DEAMINASES_2"/>
    <property type="match status" value="1"/>
</dbReference>
<comment type="subunit">
    <text evidence="2 8">Homodimer.</text>
</comment>
<dbReference type="InterPro" id="IPR000073">
    <property type="entry name" value="AB_hydrolase_1"/>
</dbReference>
<evidence type="ECO:0000256" key="7">
    <source>
        <dbReference type="ARBA" id="ARBA00048045"/>
    </source>
</evidence>
<comment type="similarity">
    <text evidence="1">Belongs to the cytidine and deoxycytidylate deaminase family. ADAT2 subfamily.</text>
</comment>
<dbReference type="InterPro" id="IPR028883">
    <property type="entry name" value="tRNA_aden_deaminase"/>
</dbReference>
<keyword evidence="3 8" id="KW-0819">tRNA processing</keyword>
<reference evidence="11" key="1">
    <citation type="journal article" date="2019" name="Int. J. Syst. Evol. Microbiol.">
        <title>The Global Catalogue of Microorganisms (GCM) 10K type strain sequencing project: providing services to taxonomists for standard genome sequencing and annotation.</title>
        <authorList>
            <consortium name="The Broad Institute Genomics Platform"/>
            <consortium name="The Broad Institute Genome Sequencing Center for Infectious Disease"/>
            <person name="Wu L."/>
            <person name="Ma J."/>
        </authorList>
    </citation>
    <scope>NUCLEOTIDE SEQUENCE [LARGE SCALE GENOMIC DNA]</scope>
    <source>
        <strain evidence="11">KCTC 42501</strain>
    </source>
</reference>
<dbReference type="CDD" id="cd01285">
    <property type="entry name" value="nucleoside_deaminase"/>
    <property type="match status" value="1"/>
</dbReference>
<feature type="active site" description="Proton donor" evidence="8">
    <location>
        <position position="54"/>
    </location>
</feature>
<dbReference type="PANTHER" id="PTHR11079:SF202">
    <property type="entry name" value="TRNA-SPECIFIC ADENOSINE DEAMINASE"/>
    <property type="match status" value="1"/>
</dbReference>
<dbReference type="Gene3D" id="3.40.140.10">
    <property type="entry name" value="Cytidine Deaminase, domain 2"/>
    <property type="match status" value="1"/>
</dbReference>
<evidence type="ECO:0000256" key="8">
    <source>
        <dbReference type="HAMAP-Rule" id="MF_00972"/>
    </source>
</evidence>
<accession>A0ABV7W8M3</accession>
<dbReference type="GO" id="GO:0052717">
    <property type="term" value="F:tRNA-specific adenosine-34 deaminase activity"/>
    <property type="evidence" value="ECO:0007669"/>
    <property type="project" value="UniProtKB-EC"/>
</dbReference>
<gene>
    <name evidence="8 10" type="primary">tadA</name>
    <name evidence="10" type="ORF">ACFOPI_21465</name>
</gene>
<dbReference type="HAMAP" id="MF_00972">
    <property type="entry name" value="tRNA_aden_deaminase"/>
    <property type="match status" value="1"/>
</dbReference>
<name>A0ABV7W8M3_9BURK</name>
<dbReference type="PROSITE" id="PS00903">
    <property type="entry name" value="CYT_DCMP_DEAMINASES_1"/>
    <property type="match status" value="1"/>
</dbReference>
<dbReference type="PRINTS" id="PR00111">
    <property type="entry name" value="ABHYDROLASE"/>
</dbReference>
<dbReference type="InterPro" id="IPR058535">
    <property type="entry name" value="MafB19-deam"/>
</dbReference>
<evidence type="ECO:0000256" key="4">
    <source>
        <dbReference type="ARBA" id="ARBA00022723"/>
    </source>
</evidence>
<dbReference type="Gene3D" id="3.40.50.1820">
    <property type="entry name" value="alpha/beta hydrolase"/>
    <property type="match status" value="1"/>
</dbReference>
<sequence>MNDADCMGLALKEAQAALAAGEVPVGAVVVHQGKVVGVGRNAPIAMHDPTAHAEIVALRAAAQALGNYRLDDCELFVTLEPCAMCSGALLHARLRRVVYGARDPKTGAAGSVVDLFGNAQLNHQTVVQGGVRAGECGGLLSDFFKARRNQQRREAHPLRDDALRTPERRFDGLPGYPWPPHYLTDLSSLDGLRLHYLDEGPRDASRTWLCLHGNPAWSYLYRKMIPVFVAAGDRVLAPDLIGFGKSDKPKKDVFHRFDWHRQVLLEFIERLDLRHVVLVVQDWGGLLGLTLPMASPERYAGLLVMNTLLATGDEALSPGFLAWRKMCADKPLFDVGRLFGRGNPHLDAGECEAYNAPFPDAGHRAALRAFPTMVPEHTDDAGAAISRDARRFWRERWQGRTLMVIGARDPVLGEPVMQDLARNIRGCPPPWTLPEAGHFVPEHGEQIARAACRHFSIPRDSHNEP</sequence>
<dbReference type="InterPro" id="IPR016192">
    <property type="entry name" value="APOBEC/CMP_deaminase_Zn-bd"/>
</dbReference>
<comment type="caution">
    <text evidence="10">The sequence shown here is derived from an EMBL/GenBank/DDBJ whole genome shotgun (WGS) entry which is preliminary data.</text>
</comment>
<keyword evidence="4 8" id="KW-0479">Metal-binding</keyword>
<feature type="binding site" evidence="8">
    <location>
        <position position="52"/>
    </location>
    <ligand>
        <name>Zn(2+)</name>
        <dbReference type="ChEBI" id="CHEBI:29105"/>
        <note>catalytic</note>
    </ligand>
</feature>
<organism evidence="10 11">
    <name type="scientific">Hydrogenophaga luteola</name>
    <dbReference type="NCBI Taxonomy" id="1591122"/>
    <lineage>
        <taxon>Bacteria</taxon>
        <taxon>Pseudomonadati</taxon>
        <taxon>Pseudomonadota</taxon>
        <taxon>Betaproteobacteria</taxon>
        <taxon>Burkholderiales</taxon>
        <taxon>Comamonadaceae</taxon>
        <taxon>Hydrogenophaga</taxon>
    </lineage>
</organism>
<dbReference type="Proteomes" id="UP001595729">
    <property type="component" value="Unassembled WGS sequence"/>
</dbReference>
<feature type="domain" description="CMP/dCMP-type deaminase" evidence="9">
    <location>
        <begin position="1"/>
        <end position="112"/>
    </location>
</feature>
<dbReference type="NCBIfam" id="NF002043">
    <property type="entry name" value="PRK00870.1"/>
    <property type="match status" value="1"/>
</dbReference>
<keyword evidence="5 8" id="KW-0378">Hydrolase</keyword>
<evidence type="ECO:0000256" key="2">
    <source>
        <dbReference type="ARBA" id="ARBA00011738"/>
    </source>
</evidence>
<evidence type="ECO:0000256" key="1">
    <source>
        <dbReference type="ARBA" id="ARBA00010669"/>
    </source>
</evidence>
<dbReference type="InterPro" id="IPR029058">
    <property type="entry name" value="AB_hydrolase_fold"/>
</dbReference>
<keyword evidence="11" id="KW-1185">Reference proteome</keyword>
<dbReference type="PANTHER" id="PTHR11079">
    <property type="entry name" value="CYTOSINE DEAMINASE FAMILY MEMBER"/>
    <property type="match status" value="1"/>
</dbReference>
<dbReference type="SUPFAM" id="SSF53927">
    <property type="entry name" value="Cytidine deaminase-like"/>
    <property type="match status" value="1"/>
</dbReference>
<dbReference type="SUPFAM" id="SSF53474">
    <property type="entry name" value="alpha/beta-Hydrolases"/>
    <property type="match status" value="1"/>
</dbReference>
<comment type="function">
    <text evidence="8">Catalyzes the deamination of adenosine to inosine at the wobble position 34 of tRNA(Arg2).</text>
</comment>
<comment type="catalytic activity">
    <reaction evidence="7 8">
        <text>adenosine(34) in tRNA + H2O + H(+) = inosine(34) in tRNA + NH4(+)</text>
        <dbReference type="Rhea" id="RHEA:43168"/>
        <dbReference type="Rhea" id="RHEA-COMP:10373"/>
        <dbReference type="Rhea" id="RHEA-COMP:10374"/>
        <dbReference type="ChEBI" id="CHEBI:15377"/>
        <dbReference type="ChEBI" id="CHEBI:15378"/>
        <dbReference type="ChEBI" id="CHEBI:28938"/>
        <dbReference type="ChEBI" id="CHEBI:74411"/>
        <dbReference type="ChEBI" id="CHEBI:82852"/>
        <dbReference type="EC" id="3.5.4.33"/>
    </reaction>
</comment>
<dbReference type="Pfam" id="PF00561">
    <property type="entry name" value="Abhydrolase_1"/>
    <property type="match status" value="1"/>
</dbReference>
<protein>
    <recommendedName>
        <fullName evidence="8">tRNA-specific adenosine deaminase</fullName>
        <ecNumber evidence="8">3.5.4.33</ecNumber>
    </recommendedName>
</protein>
<dbReference type="InterPro" id="IPR000639">
    <property type="entry name" value="Epox_hydrolase-like"/>
</dbReference>
<dbReference type="EMBL" id="JBHRXX010000009">
    <property type="protein sequence ID" value="MFC3686174.1"/>
    <property type="molecule type" value="Genomic_DNA"/>
</dbReference>
<evidence type="ECO:0000259" key="9">
    <source>
        <dbReference type="PROSITE" id="PS51747"/>
    </source>
</evidence>
<dbReference type="EC" id="3.5.4.33" evidence="8"/>
<dbReference type="PRINTS" id="PR00412">
    <property type="entry name" value="EPOXHYDRLASE"/>
</dbReference>
<evidence type="ECO:0000256" key="6">
    <source>
        <dbReference type="ARBA" id="ARBA00022833"/>
    </source>
</evidence>
<proteinExistence type="inferred from homology"/>
<dbReference type="Pfam" id="PF14437">
    <property type="entry name" value="MafB19-deam"/>
    <property type="match status" value="1"/>
</dbReference>
<comment type="cofactor">
    <cofactor evidence="8">
        <name>Zn(2+)</name>
        <dbReference type="ChEBI" id="CHEBI:29105"/>
    </cofactor>
    <text evidence="8">Binds 1 zinc ion per subunit.</text>
</comment>